<organism evidence="1 2">
    <name type="scientific">Trifolium medium</name>
    <dbReference type="NCBI Taxonomy" id="97028"/>
    <lineage>
        <taxon>Eukaryota</taxon>
        <taxon>Viridiplantae</taxon>
        <taxon>Streptophyta</taxon>
        <taxon>Embryophyta</taxon>
        <taxon>Tracheophyta</taxon>
        <taxon>Spermatophyta</taxon>
        <taxon>Magnoliopsida</taxon>
        <taxon>eudicotyledons</taxon>
        <taxon>Gunneridae</taxon>
        <taxon>Pentapetalae</taxon>
        <taxon>rosids</taxon>
        <taxon>fabids</taxon>
        <taxon>Fabales</taxon>
        <taxon>Fabaceae</taxon>
        <taxon>Papilionoideae</taxon>
        <taxon>50 kb inversion clade</taxon>
        <taxon>NPAAA clade</taxon>
        <taxon>Hologalegina</taxon>
        <taxon>IRL clade</taxon>
        <taxon>Trifolieae</taxon>
        <taxon>Trifolium</taxon>
    </lineage>
</organism>
<sequence length="51" mass="6130">MDLRCYGGYHTGKRKKEYDYEKFNKMWDDRFNYLVTNCPASAKVLRTAESE</sequence>
<proteinExistence type="predicted"/>
<accession>A0A392SQM5</accession>
<dbReference type="Proteomes" id="UP000265520">
    <property type="component" value="Unassembled WGS sequence"/>
</dbReference>
<dbReference type="AlphaFoldDB" id="A0A392SQM5"/>
<name>A0A392SQM5_9FABA</name>
<dbReference type="EMBL" id="LXQA010420889">
    <property type="protein sequence ID" value="MCI50722.1"/>
    <property type="molecule type" value="Genomic_DNA"/>
</dbReference>
<keyword evidence="2" id="KW-1185">Reference proteome</keyword>
<protein>
    <submittedName>
        <fullName evidence="1">Uncharacterized protein</fullName>
    </submittedName>
</protein>
<feature type="non-terminal residue" evidence="1">
    <location>
        <position position="51"/>
    </location>
</feature>
<evidence type="ECO:0000313" key="2">
    <source>
        <dbReference type="Proteomes" id="UP000265520"/>
    </source>
</evidence>
<evidence type="ECO:0000313" key="1">
    <source>
        <dbReference type="EMBL" id="MCI50722.1"/>
    </source>
</evidence>
<comment type="caution">
    <text evidence="1">The sequence shown here is derived from an EMBL/GenBank/DDBJ whole genome shotgun (WGS) entry which is preliminary data.</text>
</comment>
<reference evidence="1 2" key="1">
    <citation type="journal article" date="2018" name="Front. Plant Sci.">
        <title>Red Clover (Trifolium pratense) and Zigzag Clover (T. medium) - A Picture of Genomic Similarities and Differences.</title>
        <authorList>
            <person name="Dluhosova J."/>
            <person name="Istvanek J."/>
            <person name="Nedelnik J."/>
            <person name="Repkova J."/>
        </authorList>
    </citation>
    <scope>NUCLEOTIDE SEQUENCE [LARGE SCALE GENOMIC DNA]</scope>
    <source>
        <strain evidence="2">cv. 10/8</strain>
        <tissue evidence="1">Leaf</tissue>
    </source>
</reference>